<dbReference type="EMBL" id="BNDY01000017">
    <property type="protein sequence ID" value="GHI41469.1"/>
    <property type="molecule type" value="Genomic_DNA"/>
</dbReference>
<proteinExistence type="predicted"/>
<accession>A0ABQ3QW06</accession>
<reference evidence="1" key="1">
    <citation type="submission" date="2024-05" db="EMBL/GenBank/DDBJ databases">
        <title>Whole genome shotgun sequence of Streptomyces violascens NBRC 12920.</title>
        <authorList>
            <person name="Komaki H."/>
            <person name="Tamura T."/>
        </authorList>
    </citation>
    <scope>NUCLEOTIDE SEQUENCE</scope>
    <source>
        <strain evidence="1">NBRC 12920</strain>
    </source>
</reference>
<keyword evidence="2" id="KW-1185">Reference proteome</keyword>
<organism evidence="1 2">
    <name type="scientific">Streptomyces violascens</name>
    <dbReference type="NCBI Taxonomy" id="67381"/>
    <lineage>
        <taxon>Bacteria</taxon>
        <taxon>Bacillati</taxon>
        <taxon>Actinomycetota</taxon>
        <taxon>Actinomycetes</taxon>
        <taxon>Kitasatosporales</taxon>
        <taxon>Streptomycetaceae</taxon>
        <taxon>Streptomyces</taxon>
    </lineage>
</organism>
<evidence type="ECO:0000313" key="2">
    <source>
        <dbReference type="Proteomes" id="UP001050808"/>
    </source>
</evidence>
<protein>
    <submittedName>
        <fullName evidence="1">Uncharacterized protein</fullName>
    </submittedName>
</protein>
<dbReference type="Proteomes" id="UP001050808">
    <property type="component" value="Unassembled WGS sequence"/>
</dbReference>
<comment type="caution">
    <text evidence="1">The sequence shown here is derived from an EMBL/GenBank/DDBJ whole genome shotgun (WGS) entry which is preliminary data.</text>
</comment>
<evidence type="ECO:0000313" key="1">
    <source>
        <dbReference type="EMBL" id="GHI41469.1"/>
    </source>
</evidence>
<name>A0ABQ3QW06_9ACTN</name>
<sequence>MLDVAVKLSGEPGPITQFVGDAAMAGAVARANAAVAAPHTSASFPRVLRTVNSSDFTSYGYGFGHVRP</sequence>
<gene>
    <name evidence="1" type="ORF">Sviol_58770</name>
</gene>